<comment type="similarity">
    <text evidence="1">Belongs to the NAD(P)-dependent epimerase/dehydratase family.</text>
</comment>
<reference evidence="3" key="1">
    <citation type="journal article" date="2020" name="Nature">
        <title>Giant virus diversity and host interactions through global metagenomics.</title>
        <authorList>
            <person name="Schulz F."/>
            <person name="Roux S."/>
            <person name="Paez-Espino D."/>
            <person name="Jungbluth S."/>
            <person name="Walsh D.A."/>
            <person name="Denef V.J."/>
            <person name="McMahon K.D."/>
            <person name="Konstantinidis K.T."/>
            <person name="Eloe-Fadrosh E.A."/>
            <person name="Kyrpides N.C."/>
            <person name="Woyke T."/>
        </authorList>
    </citation>
    <scope>NUCLEOTIDE SEQUENCE</scope>
    <source>
        <strain evidence="3">GVMAG-M-3300027969-2</strain>
    </source>
</reference>
<dbReference type="Pfam" id="PF01370">
    <property type="entry name" value="Epimerase"/>
    <property type="match status" value="1"/>
</dbReference>
<accession>A0A6C0LSY9</accession>
<organism evidence="3">
    <name type="scientific">viral metagenome</name>
    <dbReference type="NCBI Taxonomy" id="1070528"/>
    <lineage>
        <taxon>unclassified sequences</taxon>
        <taxon>metagenomes</taxon>
        <taxon>organismal metagenomes</taxon>
    </lineage>
</organism>
<proteinExistence type="inferred from homology"/>
<protein>
    <recommendedName>
        <fullName evidence="2">NAD-dependent epimerase/dehydratase domain-containing protein</fullName>
    </recommendedName>
</protein>
<feature type="domain" description="NAD-dependent epimerase/dehydratase" evidence="2">
    <location>
        <begin position="3"/>
        <end position="236"/>
    </location>
</feature>
<dbReference type="SUPFAM" id="SSF51735">
    <property type="entry name" value="NAD(P)-binding Rossmann-fold domains"/>
    <property type="match status" value="1"/>
</dbReference>
<sequence length="310" mass="35357">MNILITGAAGFVGSNILNELNDGLNKITVFDNLKTGYINNIAKNVNFINIDCSDEKILDMDLFFDCIIHVAGQASKEGSFEDVIYDLNANTKSTLILLEYAKKINCKRFIFISTVCVYGGTSNPGIYNEDSEIKYDTFYSIHKYTSEKYLDLYKKHYNIDFTIFRLFTCYGPGQDLTNMSKGMVSIYLSQFLNKNPNVVIKGSLDRYRDFIFVNDVAFIVKDSIKNKLLFNDIFNLGSGVKTTINELLNVMIRHGNFNKNIIVEDEIIGDMIGCVANNKKLRDIYKDSFTFTTLDEGIRKMINFYTNSNK</sequence>
<dbReference type="InterPro" id="IPR001509">
    <property type="entry name" value="Epimerase_deHydtase"/>
</dbReference>
<evidence type="ECO:0000313" key="3">
    <source>
        <dbReference type="EMBL" id="QHU32674.1"/>
    </source>
</evidence>
<name>A0A6C0LSY9_9ZZZZ</name>
<dbReference type="PANTHER" id="PTHR43000">
    <property type="entry name" value="DTDP-D-GLUCOSE 4,6-DEHYDRATASE-RELATED"/>
    <property type="match status" value="1"/>
</dbReference>
<dbReference type="AlphaFoldDB" id="A0A6C0LSY9"/>
<evidence type="ECO:0000259" key="2">
    <source>
        <dbReference type="Pfam" id="PF01370"/>
    </source>
</evidence>
<dbReference type="Gene3D" id="3.90.25.10">
    <property type="entry name" value="UDP-galactose 4-epimerase, domain 1"/>
    <property type="match status" value="1"/>
</dbReference>
<dbReference type="Gene3D" id="3.40.50.720">
    <property type="entry name" value="NAD(P)-binding Rossmann-like Domain"/>
    <property type="match status" value="1"/>
</dbReference>
<dbReference type="EMBL" id="MN740541">
    <property type="protein sequence ID" value="QHU32674.1"/>
    <property type="molecule type" value="Genomic_DNA"/>
</dbReference>
<dbReference type="InterPro" id="IPR036291">
    <property type="entry name" value="NAD(P)-bd_dom_sf"/>
</dbReference>
<evidence type="ECO:0000256" key="1">
    <source>
        <dbReference type="ARBA" id="ARBA00007637"/>
    </source>
</evidence>